<proteinExistence type="predicted"/>
<gene>
    <name evidence="2" type="ORF">VB264_03005</name>
</gene>
<dbReference type="InterPro" id="IPR011990">
    <property type="entry name" value="TPR-like_helical_dom_sf"/>
</dbReference>
<dbReference type="EMBL" id="JAYFUL010000002">
    <property type="protein sequence ID" value="MEA5256737.1"/>
    <property type="molecule type" value="Genomic_DNA"/>
</dbReference>
<dbReference type="Pfam" id="PF11138">
    <property type="entry name" value="DUF2911"/>
    <property type="match status" value="1"/>
</dbReference>
<protein>
    <submittedName>
        <fullName evidence="2">DUF2911 domain-containing protein</fullName>
    </submittedName>
</protein>
<organism evidence="2 3">
    <name type="scientific">Arcicella aquatica</name>
    <dbReference type="NCBI Taxonomy" id="217141"/>
    <lineage>
        <taxon>Bacteria</taxon>
        <taxon>Pseudomonadati</taxon>
        <taxon>Bacteroidota</taxon>
        <taxon>Cytophagia</taxon>
        <taxon>Cytophagales</taxon>
        <taxon>Flectobacillaceae</taxon>
        <taxon>Arcicella</taxon>
    </lineage>
</organism>
<keyword evidence="1" id="KW-0732">Signal</keyword>
<feature type="chain" id="PRO_5047495328" evidence="1">
    <location>
        <begin position="21"/>
        <end position="368"/>
    </location>
</feature>
<evidence type="ECO:0000313" key="2">
    <source>
        <dbReference type="EMBL" id="MEA5256737.1"/>
    </source>
</evidence>
<evidence type="ECO:0000256" key="1">
    <source>
        <dbReference type="SAM" id="SignalP"/>
    </source>
</evidence>
<reference evidence="2 3" key="1">
    <citation type="submission" date="2023-12" db="EMBL/GenBank/DDBJ databases">
        <title>Novel species of the genus Arcicella isolated from rivers.</title>
        <authorList>
            <person name="Lu H."/>
        </authorList>
    </citation>
    <scope>NUCLEOTIDE SEQUENCE [LARGE SCALE GENOMIC DNA]</scope>
    <source>
        <strain evidence="2 3">LMG 21963</strain>
    </source>
</reference>
<evidence type="ECO:0000313" key="3">
    <source>
        <dbReference type="Proteomes" id="UP001304671"/>
    </source>
</evidence>
<dbReference type="RefSeq" id="WP_323246641.1">
    <property type="nucleotide sequence ID" value="NZ_JAYFUL010000002.1"/>
</dbReference>
<dbReference type="InterPro" id="IPR021314">
    <property type="entry name" value="DUF2911"/>
</dbReference>
<name>A0ABU5QI70_9BACT</name>
<dbReference type="Proteomes" id="UP001304671">
    <property type="component" value="Unassembled WGS sequence"/>
</dbReference>
<feature type="signal peptide" evidence="1">
    <location>
        <begin position="1"/>
        <end position="20"/>
    </location>
</feature>
<sequence length="368" mass="41075">MKKIILTLFLSTFLMLDVLAQLTVPPNGGNKLASVSERIGLTDVTINYHRPGVKGREGKIWGQLVHYGFADLGFGTSVSAPWRAGANMNTTISFSTPVKIEGQALPAGKYGLFMAVQENEVTIIFSKNATSWGSYYYDEKEDALRVNVKQQKEQPLVEWLKYEFVDQTEKSATVALLWEKWKIPFKVEVDVYPLVLASMRDELRGEKGGTWQTLNEAANYCLKNNVNLEEGLSWAERSITERYVGDANFTTLSTKAAILRKLGKDSEADATMKLALPKGNMLEIHQYAKALLKEKKTQEAFEAFKLNATKNPNEYTPLVGLARGYSAIADFKNAIKYAKLALPLAPNDLEKDNITKMIKTLSEGKDVN</sequence>
<accession>A0ABU5QI70</accession>
<dbReference type="SUPFAM" id="SSF81901">
    <property type="entry name" value="HCP-like"/>
    <property type="match status" value="1"/>
</dbReference>
<keyword evidence="3" id="KW-1185">Reference proteome</keyword>
<comment type="caution">
    <text evidence="2">The sequence shown here is derived from an EMBL/GenBank/DDBJ whole genome shotgun (WGS) entry which is preliminary data.</text>
</comment>
<dbReference type="Gene3D" id="1.25.40.10">
    <property type="entry name" value="Tetratricopeptide repeat domain"/>
    <property type="match status" value="1"/>
</dbReference>